<dbReference type="Proteomes" id="UP000041254">
    <property type="component" value="Unassembled WGS sequence"/>
</dbReference>
<dbReference type="InParanoid" id="A0A0G4EDC5"/>
<sequence>MGNIQSHLQELGFPGLFDCCERPAVDVASDVRLLDDQDTRQTANTNPFTGDKNRVEYSQYASAYNGAPSTDTNATEATAAKPNEAAKQ</sequence>
<accession>A0A0G4EDC5</accession>
<name>A0A0G4EDC5_VITBC</name>
<evidence type="ECO:0000256" key="1">
    <source>
        <dbReference type="SAM" id="MobiDB-lite"/>
    </source>
</evidence>
<gene>
    <name evidence="2" type="ORF">Vbra_20182</name>
</gene>
<protein>
    <submittedName>
        <fullName evidence="2">Uncharacterized protein</fullName>
    </submittedName>
</protein>
<keyword evidence="3" id="KW-1185">Reference proteome</keyword>
<feature type="region of interest" description="Disordered" evidence="1">
    <location>
        <begin position="64"/>
        <end position="88"/>
    </location>
</feature>
<dbReference type="EMBL" id="CDMY01000158">
    <property type="protein sequence ID" value="CEL93349.1"/>
    <property type="molecule type" value="Genomic_DNA"/>
</dbReference>
<organism evidence="2 3">
    <name type="scientific">Vitrella brassicaformis (strain CCMP3155)</name>
    <dbReference type="NCBI Taxonomy" id="1169540"/>
    <lineage>
        <taxon>Eukaryota</taxon>
        <taxon>Sar</taxon>
        <taxon>Alveolata</taxon>
        <taxon>Colpodellida</taxon>
        <taxon>Vitrellaceae</taxon>
        <taxon>Vitrella</taxon>
    </lineage>
</organism>
<feature type="compositionally biased region" description="Polar residues" evidence="1">
    <location>
        <begin position="64"/>
        <end position="76"/>
    </location>
</feature>
<evidence type="ECO:0000313" key="2">
    <source>
        <dbReference type="EMBL" id="CEL93349.1"/>
    </source>
</evidence>
<evidence type="ECO:0000313" key="3">
    <source>
        <dbReference type="Proteomes" id="UP000041254"/>
    </source>
</evidence>
<reference evidence="2 3" key="1">
    <citation type="submission" date="2014-11" db="EMBL/GenBank/DDBJ databases">
        <authorList>
            <person name="Zhu J."/>
            <person name="Qi W."/>
            <person name="Song R."/>
        </authorList>
    </citation>
    <scope>NUCLEOTIDE SEQUENCE [LARGE SCALE GENOMIC DNA]</scope>
</reference>
<proteinExistence type="predicted"/>
<dbReference type="AlphaFoldDB" id="A0A0G4EDC5"/>
<dbReference type="VEuPathDB" id="CryptoDB:Vbra_20182"/>